<keyword evidence="10 14" id="KW-0012">Acyltransferase</keyword>
<evidence type="ECO:0000256" key="14">
    <source>
        <dbReference type="PIRNR" id="PIRNR000447"/>
    </source>
</evidence>
<dbReference type="SMART" id="SM00825">
    <property type="entry name" value="PKS_KS"/>
    <property type="match status" value="1"/>
</dbReference>
<dbReference type="Proteomes" id="UP001501161">
    <property type="component" value="Unassembled WGS sequence"/>
</dbReference>
<comment type="similarity">
    <text evidence="2 14 15">Belongs to the thiolase-like superfamily. Beta-ketoacyl-ACP synthases family.</text>
</comment>
<feature type="domain" description="Ketosynthase family 3 (KS3)" evidence="16">
    <location>
        <begin position="18"/>
        <end position="430"/>
    </location>
</feature>
<dbReference type="PANTHER" id="PTHR11712:SF336">
    <property type="entry name" value="3-OXOACYL-[ACYL-CARRIER-PROTEIN] SYNTHASE, MITOCHONDRIAL"/>
    <property type="match status" value="1"/>
</dbReference>
<accession>A0ABN2XD47</accession>
<evidence type="ECO:0000256" key="4">
    <source>
        <dbReference type="ARBA" id="ARBA00014657"/>
    </source>
</evidence>
<dbReference type="InterPro" id="IPR020841">
    <property type="entry name" value="PKS_Beta-ketoAc_synthase_dom"/>
</dbReference>
<dbReference type="SUPFAM" id="SSF53901">
    <property type="entry name" value="Thiolase-like"/>
    <property type="match status" value="2"/>
</dbReference>
<evidence type="ECO:0000256" key="13">
    <source>
        <dbReference type="ARBA" id="ARBA00047659"/>
    </source>
</evidence>
<dbReference type="InterPro" id="IPR017568">
    <property type="entry name" value="3-oxoacyl-ACP_synth-2"/>
</dbReference>
<sequence>MAQDLPPPRENGTHLMPSTRVVVTGLGTTSPLGGDVASTWQAMLAGESGVRHLTDDWVDTLPVKIGGRVAVEPSEVLDRVKARRLDRSSQFAMVAAEQAWADAGLEGSGLEPERLAVAVASGIGGVTTLLANYDALLEKGARRVSPLAVPMLMPNAPAANVSLKYGARAAVHAPTSACASGNEAIAMAIDLIRLGRADVVIAGGTEAAIHPLPMAAFANMMALSKTGSEEGGDPTRVSRPWDTARDGFVLGEGGAILVLESEEHARARGAKIYAEVRGAGISNDAHDIAQPDPEGRGGTRAIQMALREGDVDPATVVHVNAHATSTPKGDIAEGLMLHAVLGEHVDRCVVTSTKSMTGHLLGGAGALEAVATVMALHDRVSPPTINLDDKDPEVDLDIPTARRDLPDGDIVALNNSFGFGGANVAVAFGSLR</sequence>
<organism evidence="17 18">
    <name type="scientific">Nocardioides furvisabuli</name>
    <dbReference type="NCBI Taxonomy" id="375542"/>
    <lineage>
        <taxon>Bacteria</taxon>
        <taxon>Bacillati</taxon>
        <taxon>Actinomycetota</taxon>
        <taxon>Actinomycetes</taxon>
        <taxon>Propionibacteriales</taxon>
        <taxon>Nocardioidaceae</taxon>
        <taxon>Nocardioides</taxon>
    </lineage>
</organism>
<keyword evidence="7" id="KW-0276">Fatty acid metabolism</keyword>
<dbReference type="Pfam" id="PF00109">
    <property type="entry name" value="ketoacyl-synt"/>
    <property type="match status" value="1"/>
</dbReference>
<evidence type="ECO:0000313" key="18">
    <source>
        <dbReference type="Proteomes" id="UP001501161"/>
    </source>
</evidence>
<evidence type="ECO:0000256" key="15">
    <source>
        <dbReference type="RuleBase" id="RU003694"/>
    </source>
</evidence>
<keyword evidence="5 14" id="KW-0444">Lipid biosynthesis</keyword>
<dbReference type="EMBL" id="BAAAMQ010000012">
    <property type="protein sequence ID" value="GAA2109378.1"/>
    <property type="molecule type" value="Genomic_DNA"/>
</dbReference>
<evidence type="ECO:0000256" key="5">
    <source>
        <dbReference type="ARBA" id="ARBA00022516"/>
    </source>
</evidence>
<comment type="catalytic activity">
    <reaction evidence="13 14">
        <text>a fatty acyl-[ACP] + malonyl-[ACP] + H(+) = a 3-oxoacyl-[ACP] + holo-[ACP] + CO2</text>
        <dbReference type="Rhea" id="RHEA:22836"/>
        <dbReference type="Rhea" id="RHEA-COMP:9623"/>
        <dbReference type="Rhea" id="RHEA-COMP:9685"/>
        <dbReference type="Rhea" id="RHEA-COMP:9916"/>
        <dbReference type="Rhea" id="RHEA-COMP:14125"/>
        <dbReference type="ChEBI" id="CHEBI:15378"/>
        <dbReference type="ChEBI" id="CHEBI:16526"/>
        <dbReference type="ChEBI" id="CHEBI:64479"/>
        <dbReference type="ChEBI" id="CHEBI:78449"/>
        <dbReference type="ChEBI" id="CHEBI:78776"/>
        <dbReference type="ChEBI" id="CHEBI:138651"/>
    </reaction>
</comment>
<evidence type="ECO:0000256" key="6">
    <source>
        <dbReference type="ARBA" id="ARBA00022679"/>
    </source>
</evidence>
<dbReference type="CDD" id="cd00834">
    <property type="entry name" value="KAS_I_II"/>
    <property type="match status" value="1"/>
</dbReference>
<keyword evidence="9 14" id="KW-0275">Fatty acid biosynthesis</keyword>
<gene>
    <name evidence="17" type="ORF">GCM10009726_24230</name>
</gene>
<keyword evidence="8" id="KW-0443">Lipid metabolism</keyword>
<dbReference type="PANTHER" id="PTHR11712">
    <property type="entry name" value="POLYKETIDE SYNTHASE-RELATED"/>
    <property type="match status" value="1"/>
</dbReference>
<keyword evidence="18" id="KW-1185">Reference proteome</keyword>
<dbReference type="InterPro" id="IPR016039">
    <property type="entry name" value="Thiolase-like"/>
</dbReference>
<dbReference type="Pfam" id="PF02801">
    <property type="entry name" value="Ketoacyl-synt_C"/>
    <property type="match status" value="1"/>
</dbReference>
<dbReference type="InterPro" id="IPR014030">
    <property type="entry name" value="Ketoacyl_synth_N"/>
</dbReference>
<comment type="caution">
    <text evidence="17">The sequence shown here is derived from an EMBL/GenBank/DDBJ whole genome shotgun (WGS) entry which is preliminary data.</text>
</comment>
<evidence type="ECO:0000256" key="12">
    <source>
        <dbReference type="ARBA" id="ARBA00047318"/>
    </source>
</evidence>
<dbReference type="NCBIfam" id="NF005589">
    <property type="entry name" value="PRK07314.1"/>
    <property type="match status" value="1"/>
</dbReference>
<protein>
    <recommendedName>
        <fullName evidence="4 14">3-oxoacyl-[acyl-carrier-protein] synthase 2</fullName>
        <ecNumber evidence="3 14">2.3.1.179</ecNumber>
    </recommendedName>
</protein>
<evidence type="ECO:0000256" key="9">
    <source>
        <dbReference type="ARBA" id="ARBA00023160"/>
    </source>
</evidence>
<name>A0ABN2XD47_9ACTN</name>
<evidence type="ECO:0000313" key="17">
    <source>
        <dbReference type="EMBL" id="GAA2109378.1"/>
    </source>
</evidence>
<evidence type="ECO:0000256" key="7">
    <source>
        <dbReference type="ARBA" id="ARBA00022832"/>
    </source>
</evidence>
<evidence type="ECO:0000256" key="1">
    <source>
        <dbReference type="ARBA" id="ARBA00005194"/>
    </source>
</evidence>
<proteinExistence type="inferred from homology"/>
<evidence type="ECO:0000256" key="10">
    <source>
        <dbReference type="ARBA" id="ARBA00023315"/>
    </source>
</evidence>
<dbReference type="Gene3D" id="3.40.47.10">
    <property type="match status" value="1"/>
</dbReference>
<dbReference type="PROSITE" id="PS52004">
    <property type="entry name" value="KS3_2"/>
    <property type="match status" value="1"/>
</dbReference>
<dbReference type="PIRSF" id="PIRSF000447">
    <property type="entry name" value="KAS_II"/>
    <property type="match status" value="1"/>
</dbReference>
<keyword evidence="6 14" id="KW-0808">Transferase</keyword>
<evidence type="ECO:0000256" key="2">
    <source>
        <dbReference type="ARBA" id="ARBA00008467"/>
    </source>
</evidence>
<evidence type="ECO:0000256" key="3">
    <source>
        <dbReference type="ARBA" id="ARBA00012356"/>
    </source>
</evidence>
<evidence type="ECO:0000256" key="8">
    <source>
        <dbReference type="ARBA" id="ARBA00023098"/>
    </source>
</evidence>
<evidence type="ECO:0000259" key="16">
    <source>
        <dbReference type="PROSITE" id="PS52004"/>
    </source>
</evidence>
<dbReference type="InterPro" id="IPR000794">
    <property type="entry name" value="Beta-ketoacyl_synthase"/>
</dbReference>
<evidence type="ECO:0000256" key="11">
    <source>
        <dbReference type="ARBA" id="ARBA00024006"/>
    </source>
</evidence>
<comment type="pathway">
    <text evidence="1 14">Lipid metabolism; fatty acid biosynthesis.</text>
</comment>
<comment type="function">
    <text evidence="11 14">Involved in the type II fatty acid elongation cycle. Catalyzes the elongation of a wide range of acyl-ACP by the addition of two carbons from malonyl-ACP to an acyl acceptor. Can efficiently catalyze the conversion of palmitoleoyl-ACP (cis-hexadec-9-enoyl-ACP) to cis-vaccenoyl-ACP (cis-octadec-11-enoyl-ACP), an essential step in the thermal regulation of fatty acid composition.</text>
</comment>
<dbReference type="EC" id="2.3.1.179" evidence="3 14"/>
<reference evidence="17 18" key="1">
    <citation type="journal article" date="2019" name="Int. J. Syst. Evol. Microbiol.">
        <title>The Global Catalogue of Microorganisms (GCM) 10K type strain sequencing project: providing services to taxonomists for standard genome sequencing and annotation.</title>
        <authorList>
            <consortium name="The Broad Institute Genomics Platform"/>
            <consortium name="The Broad Institute Genome Sequencing Center for Infectious Disease"/>
            <person name="Wu L."/>
            <person name="Ma J."/>
        </authorList>
    </citation>
    <scope>NUCLEOTIDE SEQUENCE [LARGE SCALE GENOMIC DNA]</scope>
    <source>
        <strain evidence="17 18">JCM 13813</strain>
    </source>
</reference>
<dbReference type="InterPro" id="IPR014031">
    <property type="entry name" value="Ketoacyl_synth_C"/>
</dbReference>
<comment type="catalytic activity">
    <reaction evidence="12 14">
        <text>(9Z)-hexadecenoyl-[ACP] + malonyl-[ACP] + H(+) = 3-oxo-(11Z)-octadecenoyl-[ACP] + holo-[ACP] + CO2</text>
        <dbReference type="Rhea" id="RHEA:55040"/>
        <dbReference type="Rhea" id="RHEA-COMP:9623"/>
        <dbReference type="Rhea" id="RHEA-COMP:9685"/>
        <dbReference type="Rhea" id="RHEA-COMP:10800"/>
        <dbReference type="Rhea" id="RHEA-COMP:14074"/>
        <dbReference type="ChEBI" id="CHEBI:15378"/>
        <dbReference type="ChEBI" id="CHEBI:16526"/>
        <dbReference type="ChEBI" id="CHEBI:64479"/>
        <dbReference type="ChEBI" id="CHEBI:78449"/>
        <dbReference type="ChEBI" id="CHEBI:83989"/>
        <dbReference type="ChEBI" id="CHEBI:138538"/>
        <dbReference type="EC" id="2.3.1.179"/>
    </reaction>
</comment>